<dbReference type="GO" id="GO:0071479">
    <property type="term" value="P:cellular response to ionizing radiation"/>
    <property type="evidence" value="ECO:0007669"/>
    <property type="project" value="TreeGrafter"/>
</dbReference>
<feature type="region of interest" description="Disordered" evidence="2">
    <location>
        <begin position="287"/>
        <end position="363"/>
    </location>
</feature>
<evidence type="ECO:0000256" key="2">
    <source>
        <dbReference type="SAM" id="MobiDB-lite"/>
    </source>
</evidence>
<sequence>MTTLSFSLAPKAIYQLHDALMCLGRFDDSVAIEAEIDLLRLSVLNSTKTAYSAFVFEADGFFESYSFGRVRNGSSSRTAHPDKFSCQVLIKALLSAFKGKTSGRDKDTSVERCEVELQEDLDETECRLVIRLICGLGVIKLYKLTYEPVHVQHAIFDRSKATNEWSIEPKYLKEITDHFGPSAEHLDIYSEQGKAVFTSFTTKSSDGKEILRQPVHTSVAIEKRDFDYYLAEDHLHVAIHMKDFKAVIAHAETANAKITARFTRPSRPLQFAYESEGVKTEFTLMTRGESTGEDTPSSSRAAPQLSARQTPAPVQISQRNTATAQMPPPRSRSIRPLTGTSTRASQSHTETQQPPPSVEFDSLFVPADDDRQWDVPNDEDEGPVEDELGWDATGEQVWPKPPSALSLLLTSPQQTGTGPGLRDIEPRMAQTSHEEEEMGIPPTQRMSQLHGLGLFD</sequence>
<keyword evidence="1" id="KW-0227">DNA damage</keyword>
<evidence type="ECO:0000313" key="3">
    <source>
        <dbReference type="EMBL" id="OJJ76493.1"/>
    </source>
</evidence>
<dbReference type="PANTHER" id="PTHR15237:SF0">
    <property type="entry name" value="CELL CYCLE CHECKPOINT CONTROL PROTEIN"/>
    <property type="match status" value="1"/>
</dbReference>
<dbReference type="OMA" id="NETQCRF"/>
<dbReference type="PANTHER" id="PTHR15237">
    <property type="entry name" value="DNA REPAIR PROTEIN RAD9"/>
    <property type="match status" value="1"/>
</dbReference>
<dbReference type="Pfam" id="PF04139">
    <property type="entry name" value="Rad9"/>
    <property type="match status" value="1"/>
</dbReference>
<comment type="function">
    <text evidence="1">Acts in DNA repair and mutagenesis. Involved in promoting resistance to ionizing radiation and UV light, as well as regulating cell cycle progression after irradiation.</text>
</comment>
<dbReference type="STRING" id="767769.A0A1L9UXT0"/>
<dbReference type="GO" id="GO:0000076">
    <property type="term" value="P:DNA replication checkpoint signaling"/>
    <property type="evidence" value="ECO:0007669"/>
    <property type="project" value="TreeGrafter"/>
</dbReference>
<keyword evidence="4" id="KW-1185">Reference proteome</keyword>
<protein>
    <recommendedName>
        <fullName evidence="1">DNA repair protein rad9</fullName>
    </recommendedName>
</protein>
<dbReference type="VEuPathDB" id="FungiDB:ASPBRDRAFT_411114"/>
<dbReference type="RefSeq" id="XP_067483740.1">
    <property type="nucleotide sequence ID" value="XM_067624490.1"/>
</dbReference>
<feature type="region of interest" description="Disordered" evidence="2">
    <location>
        <begin position="429"/>
        <end position="456"/>
    </location>
</feature>
<dbReference type="AlphaFoldDB" id="A0A1L9UXT0"/>
<dbReference type="GO" id="GO:0006281">
    <property type="term" value="P:DNA repair"/>
    <property type="evidence" value="ECO:0007669"/>
    <property type="project" value="UniProtKB-UniRule"/>
</dbReference>
<dbReference type="OrthoDB" id="60092at2759"/>
<name>A0A1L9UXT0_ASPBC</name>
<dbReference type="GO" id="GO:0031573">
    <property type="term" value="P:mitotic intra-S DNA damage checkpoint signaling"/>
    <property type="evidence" value="ECO:0007669"/>
    <property type="project" value="TreeGrafter"/>
</dbReference>
<dbReference type="GO" id="GO:0030896">
    <property type="term" value="C:checkpoint clamp complex"/>
    <property type="evidence" value="ECO:0007669"/>
    <property type="project" value="UniProtKB-UniRule"/>
</dbReference>
<dbReference type="InterPro" id="IPR026584">
    <property type="entry name" value="Rad9"/>
</dbReference>
<reference evidence="4" key="1">
    <citation type="journal article" date="2017" name="Genome Biol.">
        <title>Comparative genomics reveals high biological diversity and specific adaptations in the industrially and medically important fungal genus Aspergillus.</title>
        <authorList>
            <person name="de Vries R.P."/>
            <person name="Riley R."/>
            <person name="Wiebenga A."/>
            <person name="Aguilar-Osorio G."/>
            <person name="Amillis S."/>
            <person name="Uchima C.A."/>
            <person name="Anderluh G."/>
            <person name="Asadollahi M."/>
            <person name="Askin M."/>
            <person name="Barry K."/>
            <person name="Battaglia E."/>
            <person name="Bayram O."/>
            <person name="Benocci T."/>
            <person name="Braus-Stromeyer S.A."/>
            <person name="Caldana C."/>
            <person name="Canovas D."/>
            <person name="Cerqueira G.C."/>
            <person name="Chen F."/>
            <person name="Chen W."/>
            <person name="Choi C."/>
            <person name="Clum A."/>
            <person name="Dos Santos R.A."/>
            <person name="Damasio A.R."/>
            <person name="Diallinas G."/>
            <person name="Emri T."/>
            <person name="Fekete E."/>
            <person name="Flipphi M."/>
            <person name="Freyberg S."/>
            <person name="Gallo A."/>
            <person name="Gournas C."/>
            <person name="Habgood R."/>
            <person name="Hainaut M."/>
            <person name="Harispe M.L."/>
            <person name="Henrissat B."/>
            <person name="Hilden K.S."/>
            <person name="Hope R."/>
            <person name="Hossain A."/>
            <person name="Karabika E."/>
            <person name="Karaffa L."/>
            <person name="Karanyi Z."/>
            <person name="Krasevec N."/>
            <person name="Kuo A."/>
            <person name="Kusch H."/>
            <person name="LaButti K."/>
            <person name="Lagendijk E.L."/>
            <person name="Lapidus A."/>
            <person name="Levasseur A."/>
            <person name="Lindquist E."/>
            <person name="Lipzen A."/>
            <person name="Logrieco A.F."/>
            <person name="MacCabe A."/>
            <person name="Maekelae M.R."/>
            <person name="Malavazi I."/>
            <person name="Melin P."/>
            <person name="Meyer V."/>
            <person name="Mielnichuk N."/>
            <person name="Miskei M."/>
            <person name="Molnar A.P."/>
            <person name="Mule G."/>
            <person name="Ngan C.Y."/>
            <person name="Orejas M."/>
            <person name="Orosz E."/>
            <person name="Ouedraogo J.P."/>
            <person name="Overkamp K.M."/>
            <person name="Park H.-S."/>
            <person name="Perrone G."/>
            <person name="Piumi F."/>
            <person name="Punt P.J."/>
            <person name="Ram A.F."/>
            <person name="Ramon A."/>
            <person name="Rauscher S."/>
            <person name="Record E."/>
            <person name="Riano-Pachon D.M."/>
            <person name="Robert V."/>
            <person name="Roehrig J."/>
            <person name="Ruller R."/>
            <person name="Salamov A."/>
            <person name="Salih N.S."/>
            <person name="Samson R.A."/>
            <person name="Sandor E."/>
            <person name="Sanguinetti M."/>
            <person name="Schuetze T."/>
            <person name="Sepcic K."/>
            <person name="Shelest E."/>
            <person name="Sherlock G."/>
            <person name="Sophianopoulou V."/>
            <person name="Squina F.M."/>
            <person name="Sun H."/>
            <person name="Susca A."/>
            <person name="Todd R.B."/>
            <person name="Tsang A."/>
            <person name="Unkles S.E."/>
            <person name="van de Wiele N."/>
            <person name="van Rossen-Uffink D."/>
            <person name="Oliveira J.V."/>
            <person name="Vesth T.C."/>
            <person name="Visser J."/>
            <person name="Yu J.-H."/>
            <person name="Zhou M."/>
            <person name="Andersen M.R."/>
            <person name="Archer D.B."/>
            <person name="Baker S.E."/>
            <person name="Benoit I."/>
            <person name="Brakhage A.A."/>
            <person name="Braus G.H."/>
            <person name="Fischer R."/>
            <person name="Frisvad J.C."/>
            <person name="Goldman G.H."/>
            <person name="Houbraken J."/>
            <person name="Oakley B."/>
            <person name="Pocsi I."/>
            <person name="Scazzocchio C."/>
            <person name="Seiboth B."/>
            <person name="vanKuyk P.A."/>
            <person name="Wortman J."/>
            <person name="Dyer P.S."/>
            <person name="Grigoriev I.V."/>
        </authorList>
    </citation>
    <scope>NUCLEOTIDE SEQUENCE [LARGE SCALE GENOMIC DNA]</scope>
    <source>
        <strain evidence="4">CBS 101740 / IMI 381727 / IBT 21946</strain>
    </source>
</reference>
<accession>A0A1L9UXT0</accession>
<dbReference type="PIRSF" id="PIRSF009303">
    <property type="entry name" value="Cell_cycle_RAD9"/>
    <property type="match status" value="1"/>
</dbReference>
<feature type="compositionally biased region" description="Polar residues" evidence="2">
    <location>
        <begin position="315"/>
        <end position="324"/>
    </location>
</feature>
<organism evidence="3 4">
    <name type="scientific">Aspergillus brasiliensis (strain CBS 101740 / IMI 381727 / IBT 21946)</name>
    <dbReference type="NCBI Taxonomy" id="767769"/>
    <lineage>
        <taxon>Eukaryota</taxon>
        <taxon>Fungi</taxon>
        <taxon>Dikarya</taxon>
        <taxon>Ascomycota</taxon>
        <taxon>Pezizomycotina</taxon>
        <taxon>Eurotiomycetes</taxon>
        <taxon>Eurotiomycetidae</taxon>
        <taxon>Eurotiales</taxon>
        <taxon>Aspergillaceae</taxon>
        <taxon>Aspergillus</taxon>
        <taxon>Aspergillus subgen. Circumdati</taxon>
    </lineage>
</organism>
<proteinExistence type="inferred from homology"/>
<feature type="compositionally biased region" description="Polar residues" evidence="2">
    <location>
        <begin position="293"/>
        <end position="309"/>
    </location>
</feature>
<evidence type="ECO:0000313" key="4">
    <source>
        <dbReference type="Proteomes" id="UP000184499"/>
    </source>
</evidence>
<dbReference type="Proteomes" id="UP000184499">
    <property type="component" value="Unassembled WGS sequence"/>
</dbReference>
<gene>
    <name evidence="3" type="ORF">ASPBRDRAFT_411114</name>
</gene>
<dbReference type="EMBL" id="KV878680">
    <property type="protein sequence ID" value="OJJ76493.1"/>
    <property type="molecule type" value="Genomic_DNA"/>
</dbReference>
<feature type="compositionally biased region" description="Polar residues" evidence="2">
    <location>
        <begin position="338"/>
        <end position="352"/>
    </location>
</feature>
<dbReference type="InterPro" id="IPR007268">
    <property type="entry name" value="Rad9/Ddc1"/>
</dbReference>
<evidence type="ECO:0000256" key="1">
    <source>
        <dbReference type="PIRNR" id="PIRNR009303"/>
    </source>
</evidence>
<comment type="similarity">
    <text evidence="1">Belongs to the rad9 family.</text>
</comment>
<dbReference type="Gene3D" id="3.70.10.10">
    <property type="match status" value="1"/>
</dbReference>
<dbReference type="GeneID" id="93576978"/>